<dbReference type="EC" id="2.7.1.130" evidence="3 13"/>
<comment type="function">
    <text evidence="1 13">Transfers the gamma-phosphate of ATP to the 4'-position of a tetraacyldisaccharide 1-phosphate intermediate (termed DS-1-P) to form tetraacyldisaccharide 1,4'-bis-phosphate (lipid IVA).</text>
</comment>
<evidence type="ECO:0000313" key="15">
    <source>
        <dbReference type="Proteomes" id="UP000294887"/>
    </source>
</evidence>
<dbReference type="PANTHER" id="PTHR42724">
    <property type="entry name" value="TETRAACYLDISACCHARIDE 4'-KINASE"/>
    <property type="match status" value="1"/>
</dbReference>
<comment type="pathway">
    <text evidence="2 13">Glycolipid biosynthesis; lipid IV(A) biosynthesis; lipid IV(A) from (3R)-3-hydroxytetradecanoyl-[acyl-carrier-protein] and UDP-N-acetyl-alpha-D-glucosamine: step 6/6.</text>
</comment>
<dbReference type="Proteomes" id="UP000294887">
    <property type="component" value="Unassembled WGS sequence"/>
</dbReference>
<evidence type="ECO:0000256" key="11">
    <source>
        <dbReference type="ARBA" id="ARBA00023098"/>
    </source>
</evidence>
<dbReference type="GO" id="GO:0009245">
    <property type="term" value="P:lipid A biosynthetic process"/>
    <property type="evidence" value="ECO:0007669"/>
    <property type="project" value="UniProtKB-UniRule"/>
</dbReference>
<comment type="caution">
    <text evidence="14">The sequence shown here is derived from an EMBL/GenBank/DDBJ whole genome shotgun (WGS) entry which is preliminary data.</text>
</comment>
<dbReference type="SUPFAM" id="SSF52540">
    <property type="entry name" value="P-loop containing nucleoside triphosphate hydrolases"/>
    <property type="match status" value="1"/>
</dbReference>
<evidence type="ECO:0000256" key="12">
    <source>
        <dbReference type="ARBA" id="ARBA00029757"/>
    </source>
</evidence>
<keyword evidence="8 13" id="KW-0547">Nucleotide-binding</keyword>
<dbReference type="GO" id="GO:0005886">
    <property type="term" value="C:plasma membrane"/>
    <property type="evidence" value="ECO:0007669"/>
    <property type="project" value="TreeGrafter"/>
</dbReference>
<dbReference type="GO" id="GO:0009029">
    <property type="term" value="F:lipid-A 4'-kinase activity"/>
    <property type="evidence" value="ECO:0007669"/>
    <property type="project" value="UniProtKB-UniRule"/>
</dbReference>
<keyword evidence="7 13" id="KW-0808">Transferase</keyword>
<evidence type="ECO:0000256" key="5">
    <source>
        <dbReference type="ARBA" id="ARBA00022516"/>
    </source>
</evidence>
<evidence type="ECO:0000256" key="2">
    <source>
        <dbReference type="ARBA" id="ARBA00004870"/>
    </source>
</evidence>
<comment type="similarity">
    <text evidence="13">Belongs to the LpxK family.</text>
</comment>
<evidence type="ECO:0000256" key="6">
    <source>
        <dbReference type="ARBA" id="ARBA00022556"/>
    </source>
</evidence>
<evidence type="ECO:0000256" key="3">
    <source>
        <dbReference type="ARBA" id="ARBA00012071"/>
    </source>
</evidence>
<keyword evidence="15" id="KW-1185">Reference proteome</keyword>
<dbReference type="UniPathway" id="UPA00359">
    <property type="reaction ID" value="UER00482"/>
</dbReference>
<dbReference type="GO" id="GO:0009244">
    <property type="term" value="P:lipopolysaccharide core region biosynthetic process"/>
    <property type="evidence" value="ECO:0007669"/>
    <property type="project" value="TreeGrafter"/>
</dbReference>
<keyword evidence="11 13" id="KW-0443">Lipid metabolism</keyword>
<dbReference type="CDD" id="cd01983">
    <property type="entry name" value="SIMIBI"/>
    <property type="match status" value="1"/>
</dbReference>
<keyword evidence="10 13" id="KW-0067">ATP-binding</keyword>
<dbReference type="HAMAP" id="MF_00409">
    <property type="entry name" value="LpxK"/>
    <property type="match status" value="1"/>
</dbReference>
<dbReference type="EMBL" id="SMFQ01000003">
    <property type="protein sequence ID" value="TCJ87286.1"/>
    <property type="molecule type" value="Genomic_DNA"/>
</dbReference>
<keyword evidence="5 13" id="KW-0444">Lipid biosynthesis</keyword>
<dbReference type="InterPro" id="IPR027417">
    <property type="entry name" value="P-loop_NTPase"/>
</dbReference>
<dbReference type="RefSeq" id="WP_131905578.1">
    <property type="nucleotide sequence ID" value="NZ_BAAAFU010000004.1"/>
</dbReference>
<gene>
    <name evidence="13" type="primary">lpxK</name>
    <name evidence="14" type="ORF">EV695_1794</name>
</gene>
<sequence length="353" mass="39115">MSQQSPDTRQNQTTKLQQWLERVWYKNGKGRFLLMPLSALYCAANAYQRKKQLKTLEQNPSDIKLPIIVVGNITVGGTGKTPVTVHIVQLLKEAGYKPAIITRGYGGKAQSWPQKVTADSDAELVGDEAVLMATRTSVPVYAGVNRLESIQRIQADSDCDVIVSDDGMQHYKMPRDIQIAVVDGERGFGNEYCIPAGPLREKLSRLDNCDLLVLNGENKTQNIILNQAYTMSLSGNTLVNLATAEQRPLTEFSQLKVEAVTGIGNPQRFYSTVENAGLVVNQHSFPDHHAFTKNDLLFADDSKVIMTEKDAVKCKNLVGDQTHYWYLPISAVLPQDFDDRLLGLLSAKGFVNS</sequence>
<evidence type="ECO:0000313" key="14">
    <source>
        <dbReference type="EMBL" id="TCJ87286.1"/>
    </source>
</evidence>
<dbReference type="InterPro" id="IPR003758">
    <property type="entry name" value="LpxK"/>
</dbReference>
<dbReference type="Pfam" id="PF02606">
    <property type="entry name" value="LpxK"/>
    <property type="match status" value="1"/>
</dbReference>
<evidence type="ECO:0000256" key="7">
    <source>
        <dbReference type="ARBA" id="ARBA00022679"/>
    </source>
</evidence>
<name>A0A4R1EZE5_9GAMM</name>
<feature type="binding site" evidence="13">
    <location>
        <begin position="74"/>
        <end position="81"/>
    </location>
    <ligand>
        <name>ATP</name>
        <dbReference type="ChEBI" id="CHEBI:30616"/>
    </ligand>
</feature>
<evidence type="ECO:0000256" key="10">
    <source>
        <dbReference type="ARBA" id="ARBA00022840"/>
    </source>
</evidence>
<reference evidence="14 15" key="1">
    <citation type="submission" date="2019-03" db="EMBL/GenBank/DDBJ databases">
        <title>Genomic Encyclopedia of Type Strains, Phase IV (KMG-IV): sequencing the most valuable type-strain genomes for metagenomic binning, comparative biology and taxonomic classification.</title>
        <authorList>
            <person name="Goeker M."/>
        </authorList>
    </citation>
    <scope>NUCLEOTIDE SEQUENCE [LARGE SCALE GENOMIC DNA]</scope>
    <source>
        <strain evidence="14 15">DSM 24830</strain>
    </source>
</reference>
<dbReference type="NCBIfam" id="TIGR00682">
    <property type="entry name" value="lpxK"/>
    <property type="match status" value="1"/>
</dbReference>
<accession>A0A4R1EZE5</accession>
<dbReference type="AlphaFoldDB" id="A0A4R1EZE5"/>
<keyword evidence="9 13" id="KW-0418">Kinase</keyword>
<evidence type="ECO:0000256" key="13">
    <source>
        <dbReference type="HAMAP-Rule" id="MF_00409"/>
    </source>
</evidence>
<dbReference type="GO" id="GO:0005524">
    <property type="term" value="F:ATP binding"/>
    <property type="evidence" value="ECO:0007669"/>
    <property type="project" value="UniProtKB-UniRule"/>
</dbReference>
<protein>
    <recommendedName>
        <fullName evidence="4 13">Tetraacyldisaccharide 4'-kinase</fullName>
        <ecNumber evidence="3 13">2.7.1.130</ecNumber>
    </recommendedName>
    <alternativeName>
        <fullName evidence="12 13">Lipid A 4'-kinase</fullName>
    </alternativeName>
</protein>
<proteinExistence type="inferred from homology"/>
<keyword evidence="6 13" id="KW-0441">Lipid A biosynthesis</keyword>
<evidence type="ECO:0000256" key="9">
    <source>
        <dbReference type="ARBA" id="ARBA00022777"/>
    </source>
</evidence>
<organism evidence="14 15">
    <name type="scientific">Cocleimonas flava</name>
    <dbReference type="NCBI Taxonomy" id="634765"/>
    <lineage>
        <taxon>Bacteria</taxon>
        <taxon>Pseudomonadati</taxon>
        <taxon>Pseudomonadota</taxon>
        <taxon>Gammaproteobacteria</taxon>
        <taxon>Thiotrichales</taxon>
        <taxon>Thiotrichaceae</taxon>
        <taxon>Cocleimonas</taxon>
    </lineage>
</organism>
<comment type="catalytic activity">
    <reaction evidence="13">
        <text>a lipid A disaccharide + ATP = a lipid IVA + ADP + H(+)</text>
        <dbReference type="Rhea" id="RHEA:67840"/>
        <dbReference type="ChEBI" id="CHEBI:15378"/>
        <dbReference type="ChEBI" id="CHEBI:30616"/>
        <dbReference type="ChEBI" id="CHEBI:176343"/>
        <dbReference type="ChEBI" id="CHEBI:176425"/>
        <dbReference type="ChEBI" id="CHEBI:456216"/>
        <dbReference type="EC" id="2.7.1.130"/>
    </reaction>
</comment>
<dbReference type="OrthoDB" id="9766423at2"/>
<dbReference type="PANTHER" id="PTHR42724:SF1">
    <property type="entry name" value="TETRAACYLDISACCHARIDE 4'-KINASE, MITOCHONDRIAL-RELATED"/>
    <property type="match status" value="1"/>
</dbReference>
<evidence type="ECO:0000256" key="4">
    <source>
        <dbReference type="ARBA" id="ARBA00016436"/>
    </source>
</evidence>
<evidence type="ECO:0000256" key="1">
    <source>
        <dbReference type="ARBA" id="ARBA00002274"/>
    </source>
</evidence>
<evidence type="ECO:0000256" key="8">
    <source>
        <dbReference type="ARBA" id="ARBA00022741"/>
    </source>
</evidence>